<evidence type="ECO:0000313" key="1">
    <source>
        <dbReference type="EMBL" id="QIE57952.1"/>
    </source>
</evidence>
<dbReference type="Pfam" id="PF02567">
    <property type="entry name" value="PhzC-PhzF"/>
    <property type="match status" value="1"/>
</dbReference>
<dbReference type="EMBL" id="CP049056">
    <property type="protein sequence ID" value="QIE57952.1"/>
    <property type="molecule type" value="Genomic_DNA"/>
</dbReference>
<reference evidence="1 2" key="1">
    <citation type="submission" date="2020-02" db="EMBL/GenBank/DDBJ databases">
        <title>complete genome sequence of Rhodobacteraceae bacterium.</title>
        <authorList>
            <person name="Park J."/>
            <person name="Kim Y.-S."/>
            <person name="Kim K.-H."/>
        </authorList>
    </citation>
    <scope>NUCLEOTIDE SEQUENCE [LARGE SCALE GENOMIC DNA]</scope>
    <source>
        <strain evidence="1 2">RR4-56</strain>
    </source>
</reference>
<protein>
    <submittedName>
        <fullName evidence="1">PhzF family phenazine biosynthesis protein</fullName>
    </submittedName>
</protein>
<dbReference type="KEGG" id="hdh:G5B40_17545"/>
<dbReference type="Gene3D" id="3.10.310.10">
    <property type="entry name" value="Diaminopimelate Epimerase, Chain A, domain 1"/>
    <property type="match status" value="1"/>
</dbReference>
<accession>A0A7M3T7H1</accession>
<gene>
    <name evidence="1" type="ORF">G5B40_17545</name>
</gene>
<sequence>MTSARNAHRAPEPRLLAAAFAIFWLDEADLGPELSPVRATAGAERLIVPFRTRVGLAHQEYDPRARARLLNAHEPIGAYFLNRRDERAFNARLAFPTGGVFEGAAAAALSGWLRDSGRLTGAITIIQAEDMGAPTRLHAVSTAEKGAPVRVSGATRRLD</sequence>
<dbReference type="Proteomes" id="UP000503336">
    <property type="component" value="Chromosome"/>
</dbReference>
<organism evidence="1 2">
    <name type="scientific">Pikeienuella piscinae</name>
    <dbReference type="NCBI Taxonomy" id="2748098"/>
    <lineage>
        <taxon>Bacteria</taxon>
        <taxon>Pseudomonadati</taxon>
        <taxon>Pseudomonadota</taxon>
        <taxon>Alphaproteobacteria</taxon>
        <taxon>Rhodobacterales</taxon>
        <taxon>Paracoccaceae</taxon>
        <taxon>Pikeienuella</taxon>
    </lineage>
</organism>
<dbReference type="SUPFAM" id="SSF54506">
    <property type="entry name" value="Diaminopimelate epimerase-like"/>
    <property type="match status" value="1"/>
</dbReference>
<proteinExistence type="predicted"/>
<name>A0A7M3T7H1_9RHOB</name>
<dbReference type="GO" id="GO:0003824">
    <property type="term" value="F:catalytic activity"/>
    <property type="evidence" value="ECO:0007669"/>
    <property type="project" value="InterPro"/>
</dbReference>
<dbReference type="InterPro" id="IPR003719">
    <property type="entry name" value="Phenazine_PhzF-like"/>
</dbReference>
<dbReference type="AlphaFoldDB" id="A0A7M3T7H1"/>
<keyword evidence="2" id="KW-1185">Reference proteome</keyword>
<evidence type="ECO:0000313" key="2">
    <source>
        <dbReference type="Proteomes" id="UP000503336"/>
    </source>
</evidence>